<evidence type="ECO:0000313" key="7">
    <source>
        <dbReference type="EMBL" id="KAJ1975849.1"/>
    </source>
</evidence>
<dbReference type="GO" id="GO:0000479">
    <property type="term" value="P:endonucleolytic cleavage of tricistronic rRNA transcript (SSU-rRNA, 5.8S rRNA, LSU-rRNA)"/>
    <property type="evidence" value="ECO:0007669"/>
    <property type="project" value="TreeGrafter"/>
</dbReference>
<evidence type="ECO:0000256" key="1">
    <source>
        <dbReference type="ARBA" id="ARBA00004604"/>
    </source>
</evidence>
<dbReference type="EMBL" id="JANBQB010000486">
    <property type="protein sequence ID" value="KAJ1975849.1"/>
    <property type="molecule type" value="Genomic_DNA"/>
</dbReference>
<reference evidence="7" key="1">
    <citation type="submission" date="2022-07" db="EMBL/GenBank/DDBJ databases">
        <title>Phylogenomic reconstructions and comparative analyses of Kickxellomycotina fungi.</title>
        <authorList>
            <person name="Reynolds N.K."/>
            <person name="Stajich J.E."/>
            <person name="Barry K."/>
            <person name="Grigoriev I.V."/>
            <person name="Crous P."/>
            <person name="Smith M.E."/>
        </authorList>
    </citation>
    <scope>NUCLEOTIDE SEQUENCE</scope>
    <source>
        <strain evidence="7">RSA 567</strain>
    </source>
</reference>
<dbReference type="Proteomes" id="UP001151582">
    <property type="component" value="Unassembled WGS sequence"/>
</dbReference>
<evidence type="ECO:0000256" key="4">
    <source>
        <dbReference type="ARBA" id="ARBA00023242"/>
    </source>
</evidence>
<dbReference type="AlphaFoldDB" id="A0A9W8B0P9"/>
<evidence type="ECO:0000259" key="6">
    <source>
        <dbReference type="Pfam" id="PF05189"/>
    </source>
</evidence>
<dbReference type="GO" id="GO:0004521">
    <property type="term" value="F:RNA endonuclease activity"/>
    <property type="evidence" value="ECO:0007669"/>
    <property type="project" value="TreeGrafter"/>
</dbReference>
<dbReference type="InterPro" id="IPR013791">
    <property type="entry name" value="RNA3'-term_phos_cycl_insert"/>
</dbReference>
<dbReference type="PROSITE" id="PS01287">
    <property type="entry name" value="RTC"/>
    <property type="match status" value="1"/>
</dbReference>
<keyword evidence="3" id="KW-0690">Ribosome biogenesis</keyword>
<feature type="domain" description="RNA 3'-terminal phosphate cyclase insert" evidence="6">
    <location>
        <begin position="182"/>
        <end position="282"/>
    </location>
</feature>
<dbReference type="InterPro" id="IPR013792">
    <property type="entry name" value="RNA3'P_cycl/enolpyr_Trfase_a/b"/>
</dbReference>
<dbReference type="InterPro" id="IPR037136">
    <property type="entry name" value="RNA3'_phos_cyclase_dom_sf"/>
</dbReference>
<dbReference type="InterPro" id="IPR020719">
    <property type="entry name" value="RNA3'_term_phos_cycl-like_CS"/>
</dbReference>
<protein>
    <recommendedName>
        <fullName evidence="9">RNA 3'-terminal phosphate cyclase-like protein</fullName>
    </recommendedName>
</protein>
<dbReference type="NCBIfam" id="TIGR03400">
    <property type="entry name" value="18S_RNA_Rcl1p"/>
    <property type="match status" value="1"/>
</dbReference>
<dbReference type="PIRSF" id="PIRSF005378">
    <property type="entry name" value="RNA3'_term_phos_cycl_euk"/>
    <property type="match status" value="1"/>
</dbReference>
<gene>
    <name evidence="7" type="ORF">H4R34_004183</name>
</gene>
<dbReference type="OrthoDB" id="1911237at2759"/>
<dbReference type="SUPFAM" id="SSF55205">
    <property type="entry name" value="EPT/RTPC-like"/>
    <property type="match status" value="1"/>
</dbReference>
<dbReference type="Pfam" id="PF01137">
    <property type="entry name" value="RTC"/>
    <property type="match status" value="1"/>
</dbReference>
<comment type="subcellular location">
    <subcellularLocation>
        <location evidence="1">Nucleus</location>
        <location evidence="1">Nucleolus</location>
    </subcellularLocation>
</comment>
<organism evidence="7 8">
    <name type="scientific">Dimargaris verticillata</name>
    <dbReference type="NCBI Taxonomy" id="2761393"/>
    <lineage>
        <taxon>Eukaryota</taxon>
        <taxon>Fungi</taxon>
        <taxon>Fungi incertae sedis</taxon>
        <taxon>Zoopagomycota</taxon>
        <taxon>Kickxellomycotina</taxon>
        <taxon>Dimargaritomycetes</taxon>
        <taxon>Dimargaritales</taxon>
        <taxon>Dimargaritaceae</taxon>
        <taxon>Dimargaris</taxon>
    </lineage>
</organism>
<dbReference type="PANTHER" id="PTHR11096:SF1">
    <property type="entry name" value="RNA 3'-TERMINAL PHOSPHATE CYCLASE-LIKE PROTEIN"/>
    <property type="match status" value="1"/>
</dbReference>
<proteinExistence type="inferred from homology"/>
<keyword evidence="8" id="KW-1185">Reference proteome</keyword>
<dbReference type="PANTHER" id="PTHR11096">
    <property type="entry name" value="RNA 3' TERMINAL PHOSPHATE CYCLASE"/>
    <property type="match status" value="1"/>
</dbReference>
<name>A0A9W8B0P9_9FUNG</name>
<evidence type="ECO:0000313" key="8">
    <source>
        <dbReference type="Proteomes" id="UP001151582"/>
    </source>
</evidence>
<keyword evidence="4" id="KW-0539">Nucleus</keyword>
<dbReference type="InterPro" id="IPR036553">
    <property type="entry name" value="RPTC_insert"/>
</dbReference>
<evidence type="ECO:0000259" key="5">
    <source>
        <dbReference type="Pfam" id="PF01137"/>
    </source>
</evidence>
<comment type="similarity">
    <text evidence="2">Belongs to the RNA 3'-terminal cyclase family. Type 2 subfamily.</text>
</comment>
<feature type="domain" description="RNA 3'-terminal phosphate cyclase" evidence="5">
    <location>
        <begin position="8"/>
        <end position="335"/>
    </location>
</feature>
<dbReference type="InterPro" id="IPR000228">
    <property type="entry name" value="RNA3'_term_phos_cyc"/>
</dbReference>
<comment type="caution">
    <text evidence="7">The sequence shown here is derived from an EMBL/GenBank/DDBJ whole genome shotgun (WGS) entry which is preliminary data.</text>
</comment>
<sequence length="361" mass="39575">MANGPVVKFEGHGSLRQRLVMATLGNKILRIDKIRPASDTPGLKDYEASFLRLLEKLTNGSVLEISYTGTSIAYKPGTLMGGKVRHECPTSRSVGYFLEAVLALAPFCKQPLALTLTGVTANNIDLSVDTIRTVTLMHLRHFGVEADGIELKVVKRGSHPNGGGEVFFRCPVVNSLTPVMLTDEGRIKRIRGIVYSTRVSPDLPNRTMSSIRSVINRYIPDIYLYTDAFKGTEAGKSPGYGASLVAESTTGVLLSAELTAESGATPEDVGQRVAKQLLSEIRKGGNFDSAHQWLPLLFMVVNSEDVSKIRLGRLTDFTIQYLRDLRKVFGVMFKIKPDPENKTVLLTTVGIGYTNVNKKRT</sequence>
<dbReference type="Pfam" id="PF05189">
    <property type="entry name" value="RTC_insert"/>
    <property type="match status" value="1"/>
</dbReference>
<evidence type="ECO:0000256" key="2">
    <source>
        <dbReference type="ARBA" id="ARBA00007089"/>
    </source>
</evidence>
<dbReference type="InterPro" id="IPR023797">
    <property type="entry name" value="RNA3'_phos_cyclase_dom"/>
</dbReference>
<accession>A0A9W8B0P9</accession>
<evidence type="ECO:0008006" key="9">
    <source>
        <dbReference type="Google" id="ProtNLM"/>
    </source>
</evidence>
<dbReference type="Gene3D" id="3.30.360.20">
    <property type="entry name" value="RNA 3'-terminal phosphate cyclase, insert domain"/>
    <property type="match status" value="1"/>
</dbReference>
<dbReference type="Gene3D" id="3.65.10.20">
    <property type="entry name" value="RNA 3'-terminal phosphate cyclase domain"/>
    <property type="match status" value="1"/>
</dbReference>
<dbReference type="InterPro" id="IPR016443">
    <property type="entry name" value="RNA3'_term_phos_cyc_type_2"/>
</dbReference>
<dbReference type="CDD" id="cd00875">
    <property type="entry name" value="RNA_Cyclase_Class_I"/>
    <property type="match status" value="1"/>
</dbReference>
<dbReference type="GO" id="GO:0005730">
    <property type="term" value="C:nucleolus"/>
    <property type="evidence" value="ECO:0007669"/>
    <property type="project" value="UniProtKB-SubCell"/>
</dbReference>
<evidence type="ECO:0000256" key="3">
    <source>
        <dbReference type="ARBA" id="ARBA00022517"/>
    </source>
</evidence>